<proteinExistence type="predicted"/>
<sequence length="118" mass="13215">MSLRYTLRENKITKDIPDDYVGVPYEVTMHTREDLVLGITGSGSILKPTESNAVIDAYWGQIAKWISEGEGYADEYLSVRFSIGGVFVTVDDRFDTTRHSLNVIASLKQQLLSRGLDV</sequence>
<reference evidence="3" key="1">
    <citation type="submission" date="2022-09" db="EMBL/GenBank/DDBJ databases">
        <title>Comparative genomics and taxonomic characterization of three novel marine species of genus Reichenbachiella exhibiting antioxidant and polysaccharide degradation activities.</title>
        <authorList>
            <person name="Muhammad N."/>
            <person name="Lee Y.-J."/>
            <person name="Ko J."/>
            <person name="Kim S.-G."/>
        </authorList>
    </citation>
    <scope>NUCLEOTIDE SEQUENCE</scope>
    <source>
        <strain evidence="3">BKB1-1</strain>
    </source>
</reference>
<gene>
    <name evidence="3" type="ORF">N6H18_16535</name>
</gene>
<evidence type="ECO:0000256" key="1">
    <source>
        <dbReference type="ARBA" id="ARBA00023125"/>
    </source>
</evidence>
<name>A0ABY6CN60_9BACT</name>
<keyword evidence="1" id="KW-0238">DNA-binding</keyword>
<evidence type="ECO:0000313" key="3">
    <source>
        <dbReference type="EMBL" id="UXP31953.1"/>
    </source>
</evidence>
<protein>
    <recommendedName>
        <fullName evidence="2">Bvu-2165-like IHF-HU-like DNA-binding domain-containing protein</fullName>
    </recommendedName>
</protein>
<dbReference type="EMBL" id="CP106679">
    <property type="protein sequence ID" value="UXP31953.1"/>
    <property type="molecule type" value="Genomic_DNA"/>
</dbReference>
<evidence type="ECO:0000313" key="4">
    <source>
        <dbReference type="Proteomes" id="UP001065174"/>
    </source>
</evidence>
<feature type="domain" description="Bvu-2165-like IHF-HU-like DNA-binding" evidence="2">
    <location>
        <begin position="3"/>
        <end position="105"/>
    </location>
</feature>
<dbReference type="Pfam" id="PF14848">
    <property type="entry name" value="HU-DNA_bdg"/>
    <property type="match status" value="1"/>
</dbReference>
<dbReference type="Proteomes" id="UP001065174">
    <property type="component" value="Chromosome"/>
</dbReference>
<keyword evidence="4" id="KW-1185">Reference proteome</keyword>
<dbReference type="RefSeq" id="WP_262309392.1">
    <property type="nucleotide sequence ID" value="NZ_CP106679.1"/>
</dbReference>
<dbReference type="InterPro" id="IPR010992">
    <property type="entry name" value="IHF-like_DNA-bd_dom_sf"/>
</dbReference>
<organism evidence="3 4">
    <name type="scientific">Reichenbachiella agarivorans</name>
    <dbReference type="NCBI Taxonomy" id="2979464"/>
    <lineage>
        <taxon>Bacteria</taxon>
        <taxon>Pseudomonadati</taxon>
        <taxon>Bacteroidota</taxon>
        <taxon>Cytophagia</taxon>
        <taxon>Cytophagales</taxon>
        <taxon>Reichenbachiellaceae</taxon>
        <taxon>Reichenbachiella</taxon>
    </lineage>
</organism>
<accession>A0ABY6CN60</accession>
<evidence type="ECO:0000259" key="2">
    <source>
        <dbReference type="Pfam" id="PF14848"/>
    </source>
</evidence>
<dbReference type="Gene3D" id="4.10.520.10">
    <property type="entry name" value="IHF-like DNA-binding proteins"/>
    <property type="match status" value="1"/>
</dbReference>
<dbReference type="InterPro" id="IPR049893">
    <property type="entry name" value="Bvu_2165-like_IHF-HU-DNA_bdg"/>
</dbReference>